<dbReference type="GO" id="GO:0016020">
    <property type="term" value="C:membrane"/>
    <property type="evidence" value="ECO:0007669"/>
    <property type="project" value="UniProtKB-SubCell"/>
</dbReference>
<evidence type="ECO:0000256" key="7">
    <source>
        <dbReference type="SAM" id="SignalP"/>
    </source>
</evidence>
<dbReference type="PANTHER" id="PTHR13396">
    <property type="entry name" value="NEDD4 FAMILY INTERACTING PROTEIN 1/2"/>
    <property type="match status" value="1"/>
</dbReference>
<dbReference type="InterPro" id="IPR019325">
    <property type="entry name" value="NEDD4/Bsd2"/>
</dbReference>
<organism evidence="8 9">
    <name type="scientific">Pisolithus microcarpus 441</name>
    <dbReference type="NCBI Taxonomy" id="765257"/>
    <lineage>
        <taxon>Eukaryota</taxon>
        <taxon>Fungi</taxon>
        <taxon>Dikarya</taxon>
        <taxon>Basidiomycota</taxon>
        <taxon>Agaricomycotina</taxon>
        <taxon>Agaricomycetes</taxon>
        <taxon>Agaricomycetidae</taxon>
        <taxon>Boletales</taxon>
        <taxon>Sclerodermatineae</taxon>
        <taxon>Pisolithaceae</taxon>
        <taxon>Pisolithus</taxon>
    </lineage>
</organism>
<dbReference type="HOGENOM" id="CLU_1305288_0_0_1"/>
<dbReference type="EMBL" id="KN833790">
    <property type="protein sequence ID" value="KIK19150.1"/>
    <property type="molecule type" value="Genomic_DNA"/>
</dbReference>
<feature type="signal peptide" evidence="7">
    <location>
        <begin position="1"/>
        <end position="25"/>
    </location>
</feature>
<evidence type="ECO:0000313" key="9">
    <source>
        <dbReference type="Proteomes" id="UP000054018"/>
    </source>
</evidence>
<evidence type="ECO:0000313" key="8">
    <source>
        <dbReference type="EMBL" id="KIK19150.1"/>
    </source>
</evidence>
<dbReference type="GO" id="GO:0005783">
    <property type="term" value="C:endoplasmic reticulum"/>
    <property type="evidence" value="ECO:0007669"/>
    <property type="project" value="TreeGrafter"/>
</dbReference>
<accession>A0A0C9Y354</accession>
<dbReference type="STRING" id="765257.A0A0C9Y354"/>
<evidence type="ECO:0000256" key="1">
    <source>
        <dbReference type="ARBA" id="ARBA00004141"/>
    </source>
</evidence>
<dbReference type="GO" id="GO:0031398">
    <property type="term" value="P:positive regulation of protein ubiquitination"/>
    <property type="evidence" value="ECO:0007669"/>
    <property type="project" value="TreeGrafter"/>
</dbReference>
<dbReference type="GO" id="GO:0007034">
    <property type="term" value="P:vacuolar transport"/>
    <property type="evidence" value="ECO:0007669"/>
    <property type="project" value="InterPro"/>
</dbReference>
<dbReference type="Proteomes" id="UP000054018">
    <property type="component" value="Unassembled WGS sequence"/>
</dbReference>
<dbReference type="PANTHER" id="PTHR13396:SF5">
    <property type="entry name" value="NEDD4 FAMILY INTERACTING PROTEIN"/>
    <property type="match status" value="1"/>
</dbReference>
<keyword evidence="2 6" id="KW-0812">Transmembrane</keyword>
<feature type="chain" id="PRO_5002206256" evidence="7">
    <location>
        <begin position="26"/>
        <end position="211"/>
    </location>
</feature>
<dbReference type="OrthoDB" id="10003116at2759"/>
<evidence type="ECO:0000256" key="4">
    <source>
        <dbReference type="ARBA" id="ARBA00023136"/>
    </source>
</evidence>
<dbReference type="AlphaFoldDB" id="A0A0C9Y354"/>
<evidence type="ECO:0000256" key="6">
    <source>
        <dbReference type="SAM" id="Phobius"/>
    </source>
</evidence>
<feature type="transmembrane region" description="Helical" evidence="6">
    <location>
        <begin position="158"/>
        <end position="178"/>
    </location>
</feature>
<reference evidence="8 9" key="1">
    <citation type="submission" date="2014-04" db="EMBL/GenBank/DDBJ databases">
        <authorList>
            <consortium name="DOE Joint Genome Institute"/>
            <person name="Kuo A."/>
            <person name="Kohler A."/>
            <person name="Costa M.D."/>
            <person name="Nagy L.G."/>
            <person name="Floudas D."/>
            <person name="Copeland A."/>
            <person name="Barry K.W."/>
            <person name="Cichocki N."/>
            <person name="Veneault-Fourrey C."/>
            <person name="LaButti K."/>
            <person name="Lindquist E.A."/>
            <person name="Lipzen A."/>
            <person name="Lundell T."/>
            <person name="Morin E."/>
            <person name="Murat C."/>
            <person name="Sun H."/>
            <person name="Tunlid A."/>
            <person name="Henrissat B."/>
            <person name="Grigoriev I.V."/>
            <person name="Hibbett D.S."/>
            <person name="Martin F."/>
            <person name="Nordberg H.P."/>
            <person name="Cantor M.N."/>
            <person name="Hua S.X."/>
        </authorList>
    </citation>
    <scope>NUCLEOTIDE SEQUENCE [LARGE SCALE GENOMIC DNA]</scope>
    <source>
        <strain evidence="8 9">441</strain>
    </source>
</reference>
<dbReference type="GO" id="GO:0005794">
    <property type="term" value="C:Golgi apparatus"/>
    <property type="evidence" value="ECO:0007669"/>
    <property type="project" value="TreeGrafter"/>
</dbReference>
<name>A0A0C9Y354_9AGAM</name>
<comment type="subcellular location">
    <subcellularLocation>
        <location evidence="1">Membrane</location>
        <topology evidence="1">Multi-pass membrane protein</topology>
    </subcellularLocation>
</comment>
<evidence type="ECO:0000256" key="3">
    <source>
        <dbReference type="ARBA" id="ARBA00022989"/>
    </source>
</evidence>
<feature type="region of interest" description="Disordered" evidence="5">
    <location>
        <begin position="189"/>
        <end position="211"/>
    </location>
</feature>
<dbReference type="GO" id="GO:0048471">
    <property type="term" value="C:perinuclear region of cytoplasm"/>
    <property type="evidence" value="ECO:0007669"/>
    <property type="project" value="TreeGrafter"/>
</dbReference>
<keyword evidence="7" id="KW-0732">Signal</keyword>
<gene>
    <name evidence="8" type="ORF">PISMIDRAFT_159564</name>
</gene>
<dbReference type="GO" id="GO:0030001">
    <property type="term" value="P:metal ion transport"/>
    <property type="evidence" value="ECO:0007669"/>
    <property type="project" value="InterPro"/>
</dbReference>
<proteinExistence type="predicted"/>
<keyword evidence="3 6" id="KW-1133">Transmembrane helix</keyword>
<dbReference type="Pfam" id="PF10176">
    <property type="entry name" value="NEDD4_Bsd2"/>
    <property type="match status" value="1"/>
</dbReference>
<sequence>MFSVTSHHLSIQLLIVAATSTVVRFSTSRRGAVLLGNHRACPPSLDTNAGMIIEDMPTGSMITLVANLFIPFFFQFVGFLLTYLLHTTRAAKFGSRAGLGLTLIQYGFYSRTGTDAFGARPPEDVPADQLTDTVYASTSPNDPPTEESYFLYFNSRDFLSFLLMTLGWFIFITLLIGFRRVKRWESSIRASNAQGSPTPEEIERDIATCRN</sequence>
<protein>
    <submittedName>
        <fullName evidence="8">Uncharacterized protein</fullName>
    </submittedName>
</protein>
<keyword evidence="9" id="KW-1185">Reference proteome</keyword>
<keyword evidence="4 6" id="KW-0472">Membrane</keyword>
<feature type="transmembrane region" description="Helical" evidence="6">
    <location>
        <begin position="61"/>
        <end position="85"/>
    </location>
</feature>
<evidence type="ECO:0000256" key="5">
    <source>
        <dbReference type="SAM" id="MobiDB-lite"/>
    </source>
</evidence>
<evidence type="ECO:0000256" key="2">
    <source>
        <dbReference type="ARBA" id="ARBA00022692"/>
    </source>
</evidence>
<reference evidence="9" key="2">
    <citation type="submission" date="2015-01" db="EMBL/GenBank/DDBJ databases">
        <title>Evolutionary Origins and Diversification of the Mycorrhizal Mutualists.</title>
        <authorList>
            <consortium name="DOE Joint Genome Institute"/>
            <consortium name="Mycorrhizal Genomics Consortium"/>
            <person name="Kohler A."/>
            <person name="Kuo A."/>
            <person name="Nagy L.G."/>
            <person name="Floudas D."/>
            <person name="Copeland A."/>
            <person name="Barry K.W."/>
            <person name="Cichocki N."/>
            <person name="Veneault-Fourrey C."/>
            <person name="LaButti K."/>
            <person name="Lindquist E.A."/>
            <person name="Lipzen A."/>
            <person name="Lundell T."/>
            <person name="Morin E."/>
            <person name="Murat C."/>
            <person name="Riley R."/>
            <person name="Ohm R."/>
            <person name="Sun H."/>
            <person name="Tunlid A."/>
            <person name="Henrissat B."/>
            <person name="Grigoriev I.V."/>
            <person name="Hibbett D.S."/>
            <person name="Martin F."/>
        </authorList>
    </citation>
    <scope>NUCLEOTIDE SEQUENCE [LARGE SCALE GENOMIC DNA]</scope>
    <source>
        <strain evidence="9">441</strain>
    </source>
</reference>
<dbReference type="GO" id="GO:0006511">
    <property type="term" value="P:ubiquitin-dependent protein catabolic process"/>
    <property type="evidence" value="ECO:0007669"/>
    <property type="project" value="TreeGrafter"/>
</dbReference>